<dbReference type="GO" id="GO:0008017">
    <property type="term" value="F:microtubule binding"/>
    <property type="evidence" value="ECO:0007669"/>
    <property type="project" value="InterPro"/>
</dbReference>
<dbReference type="OrthoDB" id="3176171at2759"/>
<dbReference type="SMART" id="SM00129">
    <property type="entry name" value="KISc"/>
    <property type="match status" value="1"/>
</dbReference>
<feature type="compositionally biased region" description="Basic and acidic residues" evidence="9">
    <location>
        <begin position="709"/>
        <end position="724"/>
    </location>
</feature>
<dbReference type="InterPro" id="IPR001752">
    <property type="entry name" value="Kinesin_motor_dom"/>
</dbReference>
<dbReference type="SUPFAM" id="SSF52540">
    <property type="entry name" value="P-loop containing nucleoside triphosphate hydrolases"/>
    <property type="match status" value="1"/>
</dbReference>
<gene>
    <name evidence="11" type="primary">Contig5276.g5654</name>
    <name evidence="11" type="ORF">STYLEM_17941</name>
</gene>
<dbReference type="InterPro" id="IPR036961">
    <property type="entry name" value="Kinesin_motor_dom_sf"/>
</dbReference>
<feature type="compositionally biased region" description="Low complexity" evidence="9">
    <location>
        <begin position="930"/>
        <end position="945"/>
    </location>
</feature>
<evidence type="ECO:0000313" key="11">
    <source>
        <dbReference type="EMBL" id="CDW88816.1"/>
    </source>
</evidence>
<proteinExistence type="inferred from homology"/>
<dbReference type="InParanoid" id="A0A078B3I8"/>
<keyword evidence="4 8" id="KW-0175">Coiled coil</keyword>
<dbReference type="AlphaFoldDB" id="A0A078B3I8"/>
<keyword evidence="2 7" id="KW-0547">Nucleotide-binding</keyword>
<reference evidence="11 12" key="1">
    <citation type="submission" date="2014-06" db="EMBL/GenBank/DDBJ databases">
        <authorList>
            <person name="Swart Estienne"/>
        </authorList>
    </citation>
    <scope>NUCLEOTIDE SEQUENCE [LARGE SCALE GENOMIC DNA]</scope>
    <source>
        <strain evidence="11 12">130c</strain>
    </source>
</reference>
<evidence type="ECO:0000313" key="12">
    <source>
        <dbReference type="Proteomes" id="UP000039865"/>
    </source>
</evidence>
<dbReference type="EMBL" id="CCKQ01016922">
    <property type="protein sequence ID" value="CDW88816.1"/>
    <property type="molecule type" value="Genomic_DNA"/>
</dbReference>
<evidence type="ECO:0000256" key="8">
    <source>
        <dbReference type="SAM" id="Coils"/>
    </source>
</evidence>
<evidence type="ECO:0000256" key="6">
    <source>
        <dbReference type="ARBA" id="ARBA00068376"/>
    </source>
</evidence>
<evidence type="ECO:0000256" key="4">
    <source>
        <dbReference type="ARBA" id="ARBA00023054"/>
    </source>
</evidence>
<protein>
    <recommendedName>
        <fullName evidence="6">Kinesin-like protein KIN-8B</fullName>
    </recommendedName>
</protein>
<keyword evidence="5 7" id="KW-0505">Motor protein</keyword>
<keyword evidence="12" id="KW-1185">Reference proteome</keyword>
<keyword evidence="3 7" id="KW-0067">ATP-binding</keyword>
<feature type="compositionally biased region" description="Low complexity" evidence="9">
    <location>
        <begin position="869"/>
        <end position="885"/>
    </location>
</feature>
<dbReference type="InterPro" id="IPR027640">
    <property type="entry name" value="Kinesin-like_fam"/>
</dbReference>
<feature type="coiled-coil region" evidence="8">
    <location>
        <begin position="497"/>
        <end position="524"/>
    </location>
</feature>
<dbReference type="Pfam" id="PF00225">
    <property type="entry name" value="Kinesin"/>
    <property type="match status" value="1"/>
</dbReference>
<evidence type="ECO:0000256" key="1">
    <source>
        <dbReference type="ARBA" id="ARBA00022701"/>
    </source>
</evidence>
<dbReference type="Gene3D" id="3.40.850.10">
    <property type="entry name" value="Kinesin motor domain"/>
    <property type="match status" value="1"/>
</dbReference>
<dbReference type="GO" id="GO:0005874">
    <property type="term" value="C:microtubule"/>
    <property type="evidence" value="ECO:0007669"/>
    <property type="project" value="UniProtKB-KW"/>
</dbReference>
<feature type="domain" description="Kinesin motor" evidence="10">
    <location>
        <begin position="39"/>
        <end position="379"/>
    </location>
</feature>
<feature type="binding site" evidence="7">
    <location>
        <begin position="134"/>
        <end position="141"/>
    </location>
    <ligand>
        <name>ATP</name>
        <dbReference type="ChEBI" id="CHEBI:30616"/>
    </ligand>
</feature>
<evidence type="ECO:0000259" key="10">
    <source>
        <dbReference type="PROSITE" id="PS50067"/>
    </source>
</evidence>
<dbReference type="InterPro" id="IPR019821">
    <property type="entry name" value="Kinesin_motor_CS"/>
</dbReference>
<sequence length="1002" mass="113940">MKEEQLVEQSDQYIDDMKKGTSNILVCLKCSWQDFMLTCLQVAVRLRPLWNKEIEKDEFEIVRILDQKVVILMDPADILNEQNVLGKNRSKEKQYAFDFAFDKDAIQTEVFSKTTRFLCDGVLNGYNATVFAYGATGAGKTYTMLGTEDKPGIMFQTLKELFTKIKDYQIDRNYNIRVSFLEIYNEQIRDLIMVSSEVLDLREDPVKGVQVAGLSEIEVDTPEEILDLLIFGNRNRQVEATGANETSSRSHAVLQIICEHKDRDAGIEAEIRIGKLSLIDLAGSERASKTNNRGIRMIEGANINRSLLALGNCINMLHENNSKNQQNYIPFRDSKLTRLLKDSLGGNCRTVMIANISPSNACYEDTHNTLKYANRAKNIKTNVQRNVLNVEYHVSKYTQIIGQLKNEISDLKYQLKNGGASGGGSVVTQIPREPTLNTAELERLKDDVNNHFAEEIKAKKRVHELEQKMETSAMSILSKKNELAQIIREKGKDNIQVKIINEEIEETNNQISELKKVLDSTNQKVMILLKRRENFASEWKSSGLKEIQLDLLNHIVRENTILVENMEFSRKEQKADLQLKIKEMQFSKLQEQIKIRDEMLNQAKRRYKVEGFEFDIDDPRLVQLEELMQQGSIFPPIQNTSYGKATGNMIKSLLNNITSEKQPSNAAQQNHSQRRQQNNIYHSLPPIGPGRDQSESKIPRPKYVLPQNDIEKNRPNINFKDMREPSNQAHKRQQQQSVNTRVNNYGLNKMSENQLSNKNIYQPYSQINNNINNNRENQNQMNQLQIQGNGNPQSNVGSNMASKSNLNNIKQQINFASNFAKNLQFKSNLKKPTQLGNRNDRFDNPIKKSLLPSPSQNLLVQVEERKRSNSVASSGSIISTASSNSPKLGEKRNKQSNSLQIAGMQLGSNRKAYIPSKYDKSPFVRAQNDQNNNNNNGSGNGVGQSLVGGINGNKISNQRGIALSMAARKKDMQLQADQSAQIIEKNKKKVLDALNKNYRKKY</sequence>
<keyword evidence="1" id="KW-0493">Microtubule</keyword>
<name>A0A078B3I8_STYLE</name>
<dbReference type="PANTHER" id="PTHR47968">
    <property type="entry name" value="CENTROMERE PROTEIN E"/>
    <property type="match status" value="1"/>
</dbReference>
<dbReference type="Proteomes" id="UP000039865">
    <property type="component" value="Unassembled WGS sequence"/>
</dbReference>
<feature type="compositionally biased region" description="Low complexity" evidence="9">
    <location>
        <begin position="665"/>
        <end position="679"/>
    </location>
</feature>
<evidence type="ECO:0000256" key="3">
    <source>
        <dbReference type="ARBA" id="ARBA00022840"/>
    </source>
</evidence>
<evidence type="ECO:0000256" key="7">
    <source>
        <dbReference type="PROSITE-ProRule" id="PRU00283"/>
    </source>
</evidence>
<dbReference type="GO" id="GO:0005524">
    <property type="term" value="F:ATP binding"/>
    <property type="evidence" value="ECO:0007669"/>
    <property type="project" value="UniProtKB-UniRule"/>
</dbReference>
<feature type="region of interest" description="Disordered" evidence="9">
    <location>
        <begin position="830"/>
        <end position="895"/>
    </location>
</feature>
<comment type="similarity">
    <text evidence="7">Belongs to the TRAFAC class myosin-kinesin ATPase superfamily. Kinesin family.</text>
</comment>
<organism evidence="11 12">
    <name type="scientific">Stylonychia lemnae</name>
    <name type="common">Ciliate</name>
    <dbReference type="NCBI Taxonomy" id="5949"/>
    <lineage>
        <taxon>Eukaryota</taxon>
        <taxon>Sar</taxon>
        <taxon>Alveolata</taxon>
        <taxon>Ciliophora</taxon>
        <taxon>Intramacronucleata</taxon>
        <taxon>Spirotrichea</taxon>
        <taxon>Stichotrichia</taxon>
        <taxon>Sporadotrichida</taxon>
        <taxon>Oxytrichidae</taxon>
        <taxon>Stylonychinae</taxon>
        <taxon>Stylonychia</taxon>
    </lineage>
</organism>
<dbReference type="GO" id="GO:0007018">
    <property type="term" value="P:microtubule-based movement"/>
    <property type="evidence" value="ECO:0007669"/>
    <property type="project" value="InterPro"/>
</dbReference>
<dbReference type="CDD" id="cd01370">
    <property type="entry name" value="KISc_KIP3_like"/>
    <property type="match status" value="1"/>
</dbReference>
<dbReference type="GO" id="GO:0003777">
    <property type="term" value="F:microtubule motor activity"/>
    <property type="evidence" value="ECO:0007669"/>
    <property type="project" value="InterPro"/>
</dbReference>
<dbReference type="PROSITE" id="PS00411">
    <property type="entry name" value="KINESIN_MOTOR_1"/>
    <property type="match status" value="1"/>
</dbReference>
<dbReference type="PROSITE" id="PS50067">
    <property type="entry name" value="KINESIN_MOTOR_2"/>
    <property type="match status" value="1"/>
</dbReference>
<feature type="region of interest" description="Disordered" evidence="9">
    <location>
        <begin position="661"/>
        <end position="738"/>
    </location>
</feature>
<dbReference type="PRINTS" id="PR00380">
    <property type="entry name" value="KINESINHEAVY"/>
</dbReference>
<dbReference type="FunFam" id="3.40.850.10:FF:000056">
    <property type="entry name" value="Kinesin-like protein"/>
    <property type="match status" value="1"/>
</dbReference>
<dbReference type="PANTHER" id="PTHR47968:SF13">
    <property type="entry name" value="KINESIN-LIKE PROTEIN KIF19 ISOFORM X1"/>
    <property type="match status" value="1"/>
</dbReference>
<evidence type="ECO:0000256" key="9">
    <source>
        <dbReference type="SAM" id="MobiDB-lite"/>
    </source>
</evidence>
<evidence type="ECO:0000256" key="2">
    <source>
        <dbReference type="ARBA" id="ARBA00022741"/>
    </source>
</evidence>
<feature type="region of interest" description="Disordered" evidence="9">
    <location>
        <begin position="923"/>
        <end position="945"/>
    </location>
</feature>
<accession>A0A078B3I8</accession>
<dbReference type="InterPro" id="IPR027417">
    <property type="entry name" value="P-loop_NTPase"/>
</dbReference>
<evidence type="ECO:0000256" key="5">
    <source>
        <dbReference type="ARBA" id="ARBA00023175"/>
    </source>
</evidence>